<protein>
    <submittedName>
        <fullName evidence="3">Tyrosine-type recombinase/integrase</fullName>
    </submittedName>
</protein>
<accession>A0ABV5KRF9</accession>
<dbReference type="InterPro" id="IPR002104">
    <property type="entry name" value="Integrase_catalytic"/>
</dbReference>
<name>A0ABV5KRF9_9BACL</name>
<evidence type="ECO:0000259" key="2">
    <source>
        <dbReference type="PROSITE" id="PS51898"/>
    </source>
</evidence>
<feature type="domain" description="Tyr recombinase" evidence="2">
    <location>
        <begin position="1"/>
        <end position="183"/>
    </location>
</feature>
<dbReference type="InterPro" id="IPR013762">
    <property type="entry name" value="Integrase-like_cat_sf"/>
</dbReference>
<keyword evidence="1" id="KW-0233">DNA recombination</keyword>
<reference evidence="3 4" key="1">
    <citation type="submission" date="2024-09" db="EMBL/GenBank/DDBJ databases">
        <authorList>
            <person name="Sun Q."/>
            <person name="Mori K."/>
        </authorList>
    </citation>
    <scope>NUCLEOTIDE SEQUENCE [LARGE SCALE GENOMIC DNA]</scope>
    <source>
        <strain evidence="3 4">TISTR 2452</strain>
    </source>
</reference>
<evidence type="ECO:0000313" key="3">
    <source>
        <dbReference type="EMBL" id="MFB9326983.1"/>
    </source>
</evidence>
<dbReference type="PROSITE" id="PS51898">
    <property type="entry name" value="TYR_RECOMBINASE"/>
    <property type="match status" value="1"/>
</dbReference>
<dbReference type="RefSeq" id="WP_377494783.1">
    <property type="nucleotide sequence ID" value="NZ_JBHMDO010000022.1"/>
</dbReference>
<evidence type="ECO:0000313" key="4">
    <source>
        <dbReference type="Proteomes" id="UP001589747"/>
    </source>
</evidence>
<dbReference type="Proteomes" id="UP001589747">
    <property type="component" value="Unassembled WGS sequence"/>
</dbReference>
<dbReference type="PANTHER" id="PTHR30349:SF82">
    <property type="entry name" value="INTEGRASE_RECOMBINASE YOEC-RELATED"/>
    <property type="match status" value="1"/>
</dbReference>
<dbReference type="Pfam" id="PF00589">
    <property type="entry name" value="Phage_integrase"/>
    <property type="match status" value="1"/>
</dbReference>
<dbReference type="SUPFAM" id="SSF56349">
    <property type="entry name" value="DNA breaking-rejoining enzymes"/>
    <property type="match status" value="1"/>
</dbReference>
<evidence type="ECO:0000256" key="1">
    <source>
        <dbReference type="ARBA" id="ARBA00023172"/>
    </source>
</evidence>
<dbReference type="Gene3D" id="1.10.443.10">
    <property type="entry name" value="Intergrase catalytic core"/>
    <property type="match status" value="1"/>
</dbReference>
<keyword evidence="4" id="KW-1185">Reference proteome</keyword>
<organism evidence="3 4">
    <name type="scientific">Paenibacillus aurantiacus</name>
    <dbReference type="NCBI Taxonomy" id="1936118"/>
    <lineage>
        <taxon>Bacteria</taxon>
        <taxon>Bacillati</taxon>
        <taxon>Bacillota</taxon>
        <taxon>Bacilli</taxon>
        <taxon>Bacillales</taxon>
        <taxon>Paenibacillaceae</taxon>
        <taxon>Paenibacillus</taxon>
    </lineage>
</organism>
<proteinExistence type="predicted"/>
<comment type="caution">
    <text evidence="3">The sequence shown here is derived from an EMBL/GenBank/DDBJ whole genome shotgun (WGS) entry which is preliminary data.</text>
</comment>
<gene>
    <name evidence="3" type="ORF">ACFFSY_13730</name>
</gene>
<dbReference type="InterPro" id="IPR011010">
    <property type="entry name" value="DNA_brk_join_enz"/>
</dbReference>
<dbReference type="EMBL" id="JBHMDO010000022">
    <property type="protein sequence ID" value="MFB9326983.1"/>
    <property type="molecule type" value="Genomic_DNA"/>
</dbReference>
<sequence>MNFVQPIRDPMVIEGIKEYMKIRSLRNYLFFCFGIYSGLRVSDLRMLQAGMVRGTHVNIKERKNRNRKRFIIHPSIRGDLHRYIANMADDDFLFPSRQAKKKTKMKLQPFDRSTAYKMLNHAARQFGLREIGCHTMRKTWGYQLYIQDPRNLALLMEMYGHSDPSITLRYIGMTQDMMDAAIIRLSTPQLGRNRTHFL</sequence>
<dbReference type="InterPro" id="IPR050090">
    <property type="entry name" value="Tyrosine_recombinase_XerCD"/>
</dbReference>
<dbReference type="PANTHER" id="PTHR30349">
    <property type="entry name" value="PHAGE INTEGRASE-RELATED"/>
    <property type="match status" value="1"/>
</dbReference>